<evidence type="ECO:0000313" key="2">
    <source>
        <dbReference type="Proteomes" id="UP001732700"/>
    </source>
</evidence>
<sequence>MGYLAPELVRTGKATPSTDVFAFGVFLLEVACGRRPIGSDDEHDHPVLLVDWVLEHHHNGSIIDAVDPRLMGKFNTEEVTLVLKLGLLCAHPLPNARPSIRKVMQYLDGDQPAPHLPPTYMSYSKMAQMQSQGFDPYITPCTPRATSICSASDESSATVLFDGR</sequence>
<organism evidence="1 2">
    <name type="scientific">Avena sativa</name>
    <name type="common">Oat</name>
    <dbReference type="NCBI Taxonomy" id="4498"/>
    <lineage>
        <taxon>Eukaryota</taxon>
        <taxon>Viridiplantae</taxon>
        <taxon>Streptophyta</taxon>
        <taxon>Embryophyta</taxon>
        <taxon>Tracheophyta</taxon>
        <taxon>Spermatophyta</taxon>
        <taxon>Magnoliopsida</taxon>
        <taxon>Liliopsida</taxon>
        <taxon>Poales</taxon>
        <taxon>Poaceae</taxon>
        <taxon>BOP clade</taxon>
        <taxon>Pooideae</taxon>
        <taxon>Poodae</taxon>
        <taxon>Poeae</taxon>
        <taxon>Poeae Chloroplast Group 1 (Aveneae type)</taxon>
        <taxon>Aveninae</taxon>
        <taxon>Avena</taxon>
    </lineage>
</organism>
<name>A0ACD5V1P3_AVESA</name>
<reference evidence="1" key="1">
    <citation type="submission" date="2021-05" db="EMBL/GenBank/DDBJ databases">
        <authorList>
            <person name="Scholz U."/>
            <person name="Mascher M."/>
            <person name="Fiebig A."/>
        </authorList>
    </citation>
    <scope>NUCLEOTIDE SEQUENCE [LARGE SCALE GENOMIC DNA]</scope>
</reference>
<dbReference type="Proteomes" id="UP001732700">
    <property type="component" value="Chromosome 2D"/>
</dbReference>
<reference evidence="1" key="2">
    <citation type="submission" date="2025-09" db="UniProtKB">
        <authorList>
            <consortium name="EnsemblPlants"/>
        </authorList>
    </citation>
    <scope>IDENTIFICATION</scope>
</reference>
<evidence type="ECO:0000313" key="1">
    <source>
        <dbReference type="EnsemblPlants" id="AVESA.00010b.r2.2DG0354190.1.CDS.1"/>
    </source>
</evidence>
<keyword evidence="2" id="KW-1185">Reference proteome</keyword>
<dbReference type="EnsemblPlants" id="AVESA.00010b.r2.2DG0354190.1">
    <property type="protein sequence ID" value="AVESA.00010b.r2.2DG0354190.1.CDS.1"/>
    <property type="gene ID" value="AVESA.00010b.r2.2DG0354190"/>
</dbReference>
<proteinExistence type="predicted"/>
<accession>A0ACD5V1P3</accession>
<protein>
    <submittedName>
        <fullName evidence="1">Uncharacterized protein</fullName>
    </submittedName>
</protein>